<comment type="caution">
    <text evidence="2">The sequence shown here is derived from an EMBL/GenBank/DDBJ whole genome shotgun (WGS) entry which is preliminary data.</text>
</comment>
<feature type="transmembrane region" description="Helical" evidence="1">
    <location>
        <begin position="121"/>
        <end position="143"/>
    </location>
</feature>
<gene>
    <name evidence="2" type="ORF">HLPCO_002726</name>
</gene>
<reference evidence="2 3" key="2">
    <citation type="journal article" date="2013" name="PLoS ONE">
        <title>INDIGO - INtegrated Data Warehouse of MIcrobial GenOmes with Examples from the Red Sea Extremophiles.</title>
        <authorList>
            <person name="Alam I."/>
            <person name="Antunes A."/>
            <person name="Kamau A.A."/>
            <person name="Ba Alawi W."/>
            <person name="Kalkatawi M."/>
            <person name="Stingl U."/>
            <person name="Bajic V.B."/>
        </authorList>
    </citation>
    <scope>NUCLEOTIDE SEQUENCE [LARGE SCALE GENOMIC DNA]</scope>
    <source>
        <strain evidence="2 3">SSD-17B</strain>
    </source>
</reference>
<proteinExistence type="predicted"/>
<organism evidence="2 3">
    <name type="scientific">Haloplasma contractile SSD-17B</name>
    <dbReference type="NCBI Taxonomy" id="1033810"/>
    <lineage>
        <taxon>Bacteria</taxon>
        <taxon>Bacillati</taxon>
        <taxon>Mycoplasmatota</taxon>
        <taxon>Mollicutes</taxon>
        <taxon>Haloplasmatales</taxon>
        <taxon>Haloplasmataceae</taxon>
        <taxon>Haloplasma</taxon>
    </lineage>
</organism>
<sequence>MKTLKRINIFFKYNLIIAFIMLLIYRIYSFINLEQIHLILPSVYQYIIYVYLFFLGQLALFQTYFNYKLLRKQNFIAQNFTRPKPYIVCYRIHTILKFLSVLLFDILLLQVSLDLLTFIDVISPLIIIAILWLLFMIINFGIITSIMKKWQSILKEYK</sequence>
<dbReference type="Proteomes" id="UP000005707">
    <property type="component" value="Unassembled WGS sequence"/>
</dbReference>
<feature type="transmembrane region" description="Helical" evidence="1">
    <location>
        <begin position="12"/>
        <end position="31"/>
    </location>
</feature>
<evidence type="ECO:0000313" key="2">
    <source>
        <dbReference type="EMBL" id="ERJ11286.1"/>
    </source>
</evidence>
<dbReference type="EMBL" id="AFNU02000013">
    <property type="protein sequence ID" value="ERJ11286.1"/>
    <property type="molecule type" value="Genomic_DNA"/>
</dbReference>
<name>U2E8Q7_9MOLU</name>
<evidence type="ECO:0000313" key="3">
    <source>
        <dbReference type="Proteomes" id="UP000005707"/>
    </source>
</evidence>
<dbReference type="AlphaFoldDB" id="U2E8Q7"/>
<keyword evidence="1" id="KW-1133">Transmembrane helix</keyword>
<accession>U2E8Q7</accession>
<feature type="transmembrane region" description="Helical" evidence="1">
    <location>
        <begin position="43"/>
        <end position="67"/>
    </location>
</feature>
<keyword evidence="1" id="KW-0812">Transmembrane</keyword>
<dbReference type="RefSeq" id="WP_008826546.1">
    <property type="nucleotide sequence ID" value="NZ_AFNU02000013.1"/>
</dbReference>
<dbReference type="InParanoid" id="U2E8Q7"/>
<feature type="transmembrane region" description="Helical" evidence="1">
    <location>
        <begin position="88"/>
        <end position="109"/>
    </location>
</feature>
<protein>
    <submittedName>
        <fullName evidence="2">Uncharacterized protein</fullName>
    </submittedName>
</protein>
<evidence type="ECO:0000256" key="1">
    <source>
        <dbReference type="SAM" id="Phobius"/>
    </source>
</evidence>
<keyword evidence="1" id="KW-0472">Membrane</keyword>
<reference evidence="2 3" key="1">
    <citation type="journal article" date="2011" name="J. Bacteriol.">
        <title>Genome sequence of Haloplasma contractile, an unusual contractile bacterium from a deep-sea anoxic brine lake.</title>
        <authorList>
            <person name="Antunes A."/>
            <person name="Alam I."/>
            <person name="El Dorry H."/>
            <person name="Siam R."/>
            <person name="Robertson A."/>
            <person name="Bajic V.B."/>
            <person name="Stingl U."/>
        </authorList>
    </citation>
    <scope>NUCLEOTIDE SEQUENCE [LARGE SCALE GENOMIC DNA]</scope>
    <source>
        <strain evidence="2 3">SSD-17B</strain>
    </source>
</reference>
<keyword evidence="3" id="KW-1185">Reference proteome</keyword>